<comment type="caution">
    <text evidence="2">The sequence shown here is derived from an EMBL/GenBank/DDBJ whole genome shotgun (WGS) entry which is preliminary data.</text>
</comment>
<feature type="domain" description="CinA C-terminal" evidence="1">
    <location>
        <begin position="10"/>
        <end position="158"/>
    </location>
</feature>
<evidence type="ECO:0000259" key="1">
    <source>
        <dbReference type="Pfam" id="PF02464"/>
    </source>
</evidence>
<gene>
    <name evidence="2" type="ORF">WG901_21805</name>
</gene>
<dbReference type="InterPro" id="IPR036653">
    <property type="entry name" value="CinA-like_C"/>
</dbReference>
<organism evidence="2 3">
    <name type="scientific">Novosphingobium anseongense</name>
    <dbReference type="NCBI Taxonomy" id="3133436"/>
    <lineage>
        <taxon>Bacteria</taxon>
        <taxon>Pseudomonadati</taxon>
        <taxon>Pseudomonadota</taxon>
        <taxon>Alphaproteobacteria</taxon>
        <taxon>Sphingomonadales</taxon>
        <taxon>Sphingomonadaceae</taxon>
        <taxon>Novosphingobium</taxon>
    </lineage>
</organism>
<proteinExistence type="predicted"/>
<dbReference type="Gene3D" id="3.90.950.20">
    <property type="entry name" value="CinA-like"/>
    <property type="match status" value="1"/>
</dbReference>
<dbReference type="RefSeq" id="WP_339589245.1">
    <property type="nucleotide sequence ID" value="NZ_JBBHJZ010000007.1"/>
</dbReference>
<evidence type="ECO:0000313" key="3">
    <source>
        <dbReference type="Proteomes" id="UP001361239"/>
    </source>
</evidence>
<accession>A0ABU8S1S6</accession>
<dbReference type="SUPFAM" id="SSF142433">
    <property type="entry name" value="CinA-like"/>
    <property type="match status" value="1"/>
</dbReference>
<evidence type="ECO:0000313" key="2">
    <source>
        <dbReference type="EMBL" id="MEJ5979304.1"/>
    </source>
</evidence>
<protein>
    <submittedName>
        <fullName evidence="2">CinA family protein</fullName>
    </submittedName>
</protein>
<keyword evidence="3" id="KW-1185">Reference proteome</keyword>
<reference evidence="2 3" key="1">
    <citation type="submission" date="2024-03" db="EMBL/GenBank/DDBJ databases">
        <authorList>
            <person name="Jo J.-H."/>
        </authorList>
    </citation>
    <scope>NUCLEOTIDE SEQUENCE [LARGE SCALE GENOMIC DNA]</scope>
    <source>
        <strain evidence="2 3">PS1R-30</strain>
    </source>
</reference>
<dbReference type="EMBL" id="JBBHJZ010000007">
    <property type="protein sequence ID" value="MEJ5979304.1"/>
    <property type="molecule type" value="Genomic_DNA"/>
</dbReference>
<dbReference type="InterPro" id="IPR008136">
    <property type="entry name" value="CinA_C"/>
</dbReference>
<name>A0ABU8S1S6_9SPHN</name>
<sequence>MNEVFELGSRAGMLLKSRGETVAVGETSAGGLISASLLAVPGASSYFVGGAITYSARSIEALAGISIRQMRADGIRSSSEPYALLLATEIRARHGSTSWGLSETGAAGPANGYGDPAGHTCMAVVGAITAVRTLRTGVDDRVTNMWAFAEATLKFFVEILETAPT</sequence>
<dbReference type="Proteomes" id="UP001361239">
    <property type="component" value="Unassembled WGS sequence"/>
</dbReference>
<dbReference type="Pfam" id="PF02464">
    <property type="entry name" value="CinA"/>
    <property type="match status" value="1"/>
</dbReference>